<evidence type="ECO:0008006" key="5">
    <source>
        <dbReference type="Google" id="ProtNLM"/>
    </source>
</evidence>
<keyword evidence="2" id="KW-1133">Transmembrane helix</keyword>
<evidence type="ECO:0000313" key="4">
    <source>
        <dbReference type="Proteomes" id="UP001597483"/>
    </source>
</evidence>
<proteinExistence type="predicted"/>
<protein>
    <recommendedName>
        <fullName evidence="5">Sensor histidine kinase</fullName>
    </recommendedName>
</protein>
<organism evidence="3 4">
    <name type="scientific">Amycolatopsis silviterrae</name>
    <dbReference type="NCBI Taxonomy" id="1656914"/>
    <lineage>
        <taxon>Bacteria</taxon>
        <taxon>Bacillati</taxon>
        <taxon>Actinomycetota</taxon>
        <taxon>Actinomycetes</taxon>
        <taxon>Pseudonocardiales</taxon>
        <taxon>Pseudonocardiaceae</taxon>
        <taxon>Amycolatopsis</taxon>
    </lineage>
</organism>
<dbReference type="RefSeq" id="WP_378308231.1">
    <property type="nucleotide sequence ID" value="NZ_JBHUKS010000018.1"/>
</dbReference>
<evidence type="ECO:0000256" key="1">
    <source>
        <dbReference type="SAM" id="MobiDB-lite"/>
    </source>
</evidence>
<comment type="caution">
    <text evidence="3">The sequence shown here is derived from an EMBL/GenBank/DDBJ whole genome shotgun (WGS) entry which is preliminary data.</text>
</comment>
<feature type="compositionally biased region" description="Low complexity" evidence="1">
    <location>
        <begin position="1"/>
        <end position="16"/>
    </location>
</feature>
<evidence type="ECO:0000313" key="3">
    <source>
        <dbReference type="EMBL" id="MFD2470940.1"/>
    </source>
</evidence>
<accession>A0ABW5HC93</accession>
<gene>
    <name evidence="3" type="ORF">ACFSVL_26350</name>
</gene>
<dbReference type="Proteomes" id="UP001597483">
    <property type="component" value="Unassembled WGS sequence"/>
</dbReference>
<feature type="region of interest" description="Disordered" evidence="1">
    <location>
        <begin position="1"/>
        <end position="20"/>
    </location>
</feature>
<evidence type="ECO:0000256" key="2">
    <source>
        <dbReference type="SAM" id="Phobius"/>
    </source>
</evidence>
<dbReference type="EMBL" id="JBHUKS010000018">
    <property type="protein sequence ID" value="MFD2470940.1"/>
    <property type="molecule type" value="Genomic_DNA"/>
</dbReference>
<sequence length="85" mass="8876">MPTGPTGLGAPTGPTADQVDQPTRDLVRLLRRFGWRAFALAFVAGLTGLTTVAMVLALVGFALILAPVRGVRRGGVPAVPERPGW</sequence>
<keyword evidence="2" id="KW-0812">Transmembrane</keyword>
<feature type="transmembrane region" description="Helical" evidence="2">
    <location>
        <begin position="37"/>
        <end position="65"/>
    </location>
</feature>
<name>A0ABW5HC93_9PSEU</name>
<keyword evidence="4" id="KW-1185">Reference proteome</keyword>
<keyword evidence="2" id="KW-0472">Membrane</keyword>
<reference evidence="4" key="1">
    <citation type="journal article" date="2019" name="Int. J. Syst. Evol. Microbiol.">
        <title>The Global Catalogue of Microorganisms (GCM) 10K type strain sequencing project: providing services to taxonomists for standard genome sequencing and annotation.</title>
        <authorList>
            <consortium name="The Broad Institute Genomics Platform"/>
            <consortium name="The Broad Institute Genome Sequencing Center for Infectious Disease"/>
            <person name="Wu L."/>
            <person name="Ma J."/>
        </authorList>
    </citation>
    <scope>NUCLEOTIDE SEQUENCE [LARGE SCALE GENOMIC DNA]</scope>
    <source>
        <strain evidence="4">CGMCC 4.7641</strain>
    </source>
</reference>